<evidence type="ECO:0000313" key="2">
    <source>
        <dbReference type="EMBL" id="SFK84230.1"/>
    </source>
</evidence>
<sequence>MKKLFYMTLGLALVATGIVGIFLPLLPTTIFFILAAGCFAKSNPRLENWILTHPKIGPSVIQWQEHKVIPKRAKFFAFTGLIFGYLMFLKMSHPTILLAVAVALMMCAIAAYIASRPSKPLAT</sequence>
<feature type="transmembrane region" description="Helical" evidence="1">
    <location>
        <begin position="73"/>
        <end position="89"/>
    </location>
</feature>
<accession>A0A1I4CUE9</accession>
<keyword evidence="1" id="KW-0812">Transmembrane</keyword>
<comment type="caution">
    <text evidence="2">The sequence shown here is derived from an EMBL/GenBank/DDBJ whole genome shotgun (WGS) entry which is preliminary data.</text>
</comment>
<evidence type="ECO:0000313" key="3">
    <source>
        <dbReference type="Proteomes" id="UP000199598"/>
    </source>
</evidence>
<keyword evidence="3" id="KW-1185">Reference proteome</keyword>
<dbReference type="EMBL" id="FOSK01000010">
    <property type="protein sequence ID" value="SFK84230.1"/>
    <property type="molecule type" value="Genomic_DNA"/>
</dbReference>
<name>A0A1I4CUE9_9HYPH</name>
<gene>
    <name evidence="2" type="ORF">SAMN04488518_11014</name>
</gene>
<dbReference type="PIRSF" id="PIRSF016789">
    <property type="entry name" value="DUF454"/>
    <property type="match status" value="1"/>
</dbReference>
<evidence type="ECO:0000256" key="1">
    <source>
        <dbReference type="SAM" id="Phobius"/>
    </source>
</evidence>
<dbReference type="PANTHER" id="PTHR35813:SF1">
    <property type="entry name" value="INNER MEMBRANE PROTEIN YBAN"/>
    <property type="match status" value="1"/>
</dbReference>
<keyword evidence="1" id="KW-1133">Transmembrane helix</keyword>
<organism evidence="2 3">
    <name type="scientific">Pseudovibrio ascidiaceicola</name>
    <dbReference type="NCBI Taxonomy" id="285279"/>
    <lineage>
        <taxon>Bacteria</taxon>
        <taxon>Pseudomonadati</taxon>
        <taxon>Pseudomonadota</taxon>
        <taxon>Alphaproteobacteria</taxon>
        <taxon>Hyphomicrobiales</taxon>
        <taxon>Stappiaceae</taxon>
        <taxon>Pseudovibrio</taxon>
    </lineage>
</organism>
<dbReference type="InterPro" id="IPR007401">
    <property type="entry name" value="DUF454"/>
</dbReference>
<dbReference type="Proteomes" id="UP000199598">
    <property type="component" value="Unassembled WGS sequence"/>
</dbReference>
<evidence type="ECO:0008006" key="4">
    <source>
        <dbReference type="Google" id="ProtNLM"/>
    </source>
</evidence>
<feature type="transmembrane region" description="Helical" evidence="1">
    <location>
        <begin position="95"/>
        <end position="114"/>
    </location>
</feature>
<dbReference type="Pfam" id="PF04304">
    <property type="entry name" value="DUF454"/>
    <property type="match status" value="1"/>
</dbReference>
<feature type="transmembrane region" description="Helical" evidence="1">
    <location>
        <begin position="6"/>
        <end position="39"/>
    </location>
</feature>
<keyword evidence="1" id="KW-0472">Membrane</keyword>
<proteinExistence type="predicted"/>
<protein>
    <recommendedName>
        <fullName evidence="4">Inner membrane protein YbaN</fullName>
    </recommendedName>
</protein>
<dbReference type="PANTHER" id="PTHR35813">
    <property type="entry name" value="INNER MEMBRANE PROTEIN YBAN"/>
    <property type="match status" value="1"/>
</dbReference>
<reference evidence="2 3" key="1">
    <citation type="submission" date="2016-10" db="EMBL/GenBank/DDBJ databases">
        <authorList>
            <person name="Varghese N."/>
            <person name="Submissions S."/>
        </authorList>
    </citation>
    <scope>NUCLEOTIDE SEQUENCE [LARGE SCALE GENOMIC DNA]</scope>
    <source>
        <strain evidence="2 3">DSM 16392</strain>
    </source>
</reference>